<evidence type="ECO:0000313" key="3">
    <source>
        <dbReference type="EMBL" id="KAJ9536537.1"/>
    </source>
</evidence>
<comment type="caution">
    <text evidence="3">The sequence shown here is derived from an EMBL/GenBank/DDBJ whole genome shotgun (WGS) entry which is preliminary data.</text>
</comment>
<evidence type="ECO:0000313" key="4">
    <source>
        <dbReference type="Proteomes" id="UP001172457"/>
    </source>
</evidence>
<feature type="compositionally biased region" description="Low complexity" evidence="1">
    <location>
        <begin position="721"/>
        <end position="730"/>
    </location>
</feature>
<dbReference type="Pfam" id="PF00078">
    <property type="entry name" value="RVT_1"/>
    <property type="match status" value="1"/>
</dbReference>
<feature type="region of interest" description="Disordered" evidence="1">
    <location>
        <begin position="105"/>
        <end position="164"/>
    </location>
</feature>
<dbReference type="InterPro" id="IPR000477">
    <property type="entry name" value="RT_dom"/>
</dbReference>
<feature type="compositionally biased region" description="Basic and acidic residues" evidence="1">
    <location>
        <begin position="135"/>
        <end position="145"/>
    </location>
</feature>
<keyword evidence="4" id="KW-1185">Reference proteome</keyword>
<evidence type="ECO:0000259" key="2">
    <source>
        <dbReference type="PROSITE" id="PS50878"/>
    </source>
</evidence>
<dbReference type="PROSITE" id="PS50878">
    <property type="entry name" value="RT_POL"/>
    <property type="match status" value="1"/>
</dbReference>
<name>A0AA38VVN5_9ASTR</name>
<dbReference type="SUPFAM" id="SSF56219">
    <property type="entry name" value="DNase I-like"/>
    <property type="match status" value="1"/>
</dbReference>
<feature type="domain" description="Reverse transcriptase" evidence="2">
    <location>
        <begin position="1321"/>
        <end position="1600"/>
    </location>
</feature>
<dbReference type="Proteomes" id="UP001172457">
    <property type="component" value="Unassembled WGS sequence"/>
</dbReference>
<accession>A0AA38VVN5</accession>
<evidence type="ECO:0000256" key="1">
    <source>
        <dbReference type="SAM" id="MobiDB-lite"/>
    </source>
</evidence>
<dbReference type="EMBL" id="JARYMX010000017">
    <property type="protein sequence ID" value="KAJ9536537.1"/>
    <property type="molecule type" value="Genomic_DNA"/>
</dbReference>
<feature type="compositionally biased region" description="Polar residues" evidence="1">
    <location>
        <begin position="147"/>
        <end position="160"/>
    </location>
</feature>
<feature type="region of interest" description="Disordered" evidence="1">
    <location>
        <begin position="710"/>
        <end position="751"/>
    </location>
</feature>
<proteinExistence type="predicted"/>
<dbReference type="PANTHER" id="PTHR33116">
    <property type="entry name" value="REVERSE TRANSCRIPTASE ZINC-BINDING DOMAIN-CONTAINING PROTEIN-RELATED-RELATED"/>
    <property type="match status" value="1"/>
</dbReference>
<dbReference type="InterPro" id="IPR043502">
    <property type="entry name" value="DNA/RNA_pol_sf"/>
</dbReference>
<dbReference type="InterPro" id="IPR036691">
    <property type="entry name" value="Endo/exonu/phosph_ase_sf"/>
</dbReference>
<organism evidence="3 4">
    <name type="scientific">Centaurea solstitialis</name>
    <name type="common">yellow star-thistle</name>
    <dbReference type="NCBI Taxonomy" id="347529"/>
    <lineage>
        <taxon>Eukaryota</taxon>
        <taxon>Viridiplantae</taxon>
        <taxon>Streptophyta</taxon>
        <taxon>Embryophyta</taxon>
        <taxon>Tracheophyta</taxon>
        <taxon>Spermatophyta</taxon>
        <taxon>Magnoliopsida</taxon>
        <taxon>eudicotyledons</taxon>
        <taxon>Gunneridae</taxon>
        <taxon>Pentapetalae</taxon>
        <taxon>asterids</taxon>
        <taxon>campanulids</taxon>
        <taxon>Asterales</taxon>
        <taxon>Asteraceae</taxon>
        <taxon>Carduoideae</taxon>
        <taxon>Cardueae</taxon>
        <taxon>Centaureinae</taxon>
        <taxon>Centaurea</taxon>
    </lineage>
</organism>
<reference evidence="3" key="1">
    <citation type="submission" date="2023-03" db="EMBL/GenBank/DDBJ databases">
        <title>Chromosome-scale reference genome and RAD-based genetic map of yellow starthistle (Centaurea solstitialis) reveal putative structural variation and QTLs associated with invader traits.</title>
        <authorList>
            <person name="Reatini B."/>
            <person name="Cang F.A."/>
            <person name="Jiang Q."/>
            <person name="Mckibben M.T.W."/>
            <person name="Barker M.S."/>
            <person name="Rieseberg L.H."/>
            <person name="Dlugosch K.M."/>
        </authorList>
    </citation>
    <scope>NUCLEOTIDE SEQUENCE</scope>
    <source>
        <strain evidence="3">CAN-66</strain>
        <tissue evidence="3">Leaf</tissue>
    </source>
</reference>
<protein>
    <recommendedName>
        <fullName evidence="2">Reverse transcriptase domain-containing protein</fullName>
    </recommendedName>
</protein>
<feature type="compositionally biased region" description="Polar residues" evidence="1">
    <location>
        <begin position="742"/>
        <end position="751"/>
    </location>
</feature>
<dbReference type="Gene3D" id="3.60.10.10">
    <property type="entry name" value="Endonuclease/exonuclease/phosphatase"/>
    <property type="match status" value="1"/>
</dbReference>
<dbReference type="Pfam" id="PF13966">
    <property type="entry name" value="zf-RVT"/>
    <property type="match status" value="1"/>
</dbReference>
<feature type="compositionally biased region" description="Acidic residues" evidence="1">
    <location>
        <begin position="111"/>
        <end position="122"/>
    </location>
</feature>
<dbReference type="InterPro" id="IPR026960">
    <property type="entry name" value="RVT-Znf"/>
</dbReference>
<gene>
    <name evidence="3" type="ORF">OSB04_un000289</name>
</gene>
<dbReference type="CDD" id="cd01650">
    <property type="entry name" value="RT_nLTR_like"/>
    <property type="match status" value="1"/>
</dbReference>
<dbReference type="SUPFAM" id="SSF56672">
    <property type="entry name" value="DNA/RNA polymerases"/>
    <property type="match status" value="1"/>
</dbReference>
<sequence length="2029" mass="227827">MDDTFAAAEDDHAVNQPFLEEQDDQLVDYELSPMDMHTLESFGEHEIELPQVNAESPVYLFTPVEMDQWLTILMGYESSDSVSSEDTLLLPSDSDAACDMDAQTEELHASDDDDSDDDDDMPDQGSSRLLTQGDIRTDEGARKEVQTPPQAESSWVATSTRGEHMLPPPIDQDMRSLLMQCTTQLGHSTVSQQTVVSSSHGVLPQLVPIPQLEVGGTDIVRQLPPPTTSLVHSSSLGPLVPNVNLSLARIQVQTTFAGGFSSPAGTTVVSSAFVAGSQGSEGNPINTLWFSVYESKAALVDLGFLLFAASKCRITAVFPTLISIPLSADFLWGRAYVSIYTVCLLSVDSLHRCGLVRLQRFGLRCLVSAIAVVGFDRSSSSLGDPDPTMVVEDVGSDDDSVKEDLSSHAVLRKEESTRKSVFDRLSVDNRLKLGPNDQVQKTFADAVGPKGVTQASLDFFPLADKTKCQVKIPLDLAKRASVSFITTVCGYFLGPRLQFAMVKRFAKTQWGKFGFVDAMLNESGIFFFKFETVGGAAQVAELGSVMISGVPFFLIPWDPTKGLSKPQHTSCPLWVKIHNIPLIAFNKEGISRIASALGVPKLMDACTTSMCDKAWGRPGFAKLLIDVWAVGELKKEVEIVIPSLTGGEDLKSCLRVEYLWEPIQCSHCLVFGHRTTNCAKAATLKKEKGKAQLLDDDGFQKVVKKKWVPKKPDGATTSVDGPSSSGPSSHEPSEPSEPLETNVITPSVSGLQGQPILESDVALENSPKTDMVQTVAVDPLSEGKVNSLPTPEASSNVCFTRGTPDPNFKKAVVNTVKSYTARRGVFVAAKSGVTVEKNKPNAFSALATLEDTEGTTRGKVNRVGLDQKRKETHVRKDVLNRVATDVFGNWRWSSNVLNTETGTRILVAWDEGVLDVMVVDSHAQFLHCFVKLRGLDKAFFITIVYGSNLMTDRKELWSGLRKARVLMGDKPWVVLGDFNSILFPHDGYGGSSRRNPSMEDFYLCVEDVELLDINYSGIHYTWVQKPKGGEGLLRKLDRIMSNTMFLSLFQGSSVVFMNRGLSDHACGILELPITFRKKPRGFKFDNFITDNPAFLDIVAQEWEFPVYGSFMHRLLCHLKRLKQPLRKLRNLVGDVSLRVNKLRTELDAIHLAYDLDPSNPVLMEDLAHISLAYERARNDELLFLKQRAKVRWLHDGDKNSKFFHQVVKERRSRSLIRSVLDSQGRYVYDEAVGDLFVDHFRSFLGMCDPLVEPTIPNDFFRKSLTLSESLHMIRPIMDDEIKWAVFNIGNDKAPGSDGFTSKFFKAAWNIVGKDVQVAVHNFFYSGKLLKELNHTLLCFIPKVPNASRVTDFRPISCCNVLYKVISKIIAERMKPFLSQLIGPDQSAFIPGRRISDNILMAHELVAGYQRSSGQPRCAFKIDLRKAYDTVDWRFLLRMLQGFGFHPVFCNWIDQMLNTSSFSIALNGETFGFFKGARGLRQGDPISPYLFTIVMECFSMILRQCIEEESGFTYHQGCDDLSITHLCFADDLFIFSGGNLASVEIVKRALDRFRRISGLEPNLSKSEVFFSNVDDDIKAAILGFMPLNAGVFPIRYLGVPLSPVCLRVSDFAPLINKVKYRIHDWKSKFLSFGGRKQLIVSVLQSMQLYWLMIYLLPSAVVHELESCFRDFLWSQGEASRGKCKISWDTICGPISSGGLGFKRLGLWNRAFLAKHIWELLTHRNSLWVNWIWRHCIRQHSFWTLKPNQKWSWIFRRILDIRVSVRHFFRYQVGSGEGVNAWADTWLEEGPLSCIISYRRFTSVGFDSETSVRNLLDTCNGVWPEAWVTISPNTFSQPPPLATDNVDVLQWRGRGGQGVQFSIKDAWQSLSGAHQPLNWTKFVWFKGHVPKLGFCMWTACHGRLPTQDRIGAWMHDTSTLCCPLCDTIPDSHDHLFFDCSYSREVWRRLKRLVGLHGFPEVWSVIMEYLNDNRGPRRMSHRLALSGAVYFIWRERNRRLFQSLKQPPIVVFKQVRDLITAKEAVWKRGKKT</sequence>
<dbReference type="PANTHER" id="PTHR33116:SF76">
    <property type="entry name" value="DUF4283 DOMAIN-CONTAINING PROTEIN"/>
    <property type="match status" value="1"/>
</dbReference>